<evidence type="ECO:0000259" key="1">
    <source>
        <dbReference type="SMART" id="SM01037"/>
    </source>
</evidence>
<evidence type="ECO:0000313" key="2">
    <source>
        <dbReference type="EMBL" id="GMU11566.1"/>
    </source>
</evidence>
<dbReference type="SUPFAM" id="SSF55961">
    <property type="entry name" value="Bet v1-like"/>
    <property type="match status" value="1"/>
</dbReference>
<dbReference type="Pfam" id="PF00407">
    <property type="entry name" value="Bet_v_1"/>
    <property type="match status" value="1"/>
</dbReference>
<dbReference type="SMART" id="SM01037">
    <property type="entry name" value="Bet_v_1"/>
    <property type="match status" value="1"/>
</dbReference>
<dbReference type="InterPro" id="IPR023393">
    <property type="entry name" value="START-like_dom_sf"/>
</dbReference>
<dbReference type="InterPro" id="IPR000916">
    <property type="entry name" value="Bet_v_I/MLP"/>
</dbReference>
<organism evidence="2 3">
    <name type="scientific">Corallococcus caeni</name>
    <dbReference type="NCBI Taxonomy" id="3082388"/>
    <lineage>
        <taxon>Bacteria</taxon>
        <taxon>Pseudomonadati</taxon>
        <taxon>Myxococcota</taxon>
        <taxon>Myxococcia</taxon>
        <taxon>Myxococcales</taxon>
        <taxon>Cystobacterineae</taxon>
        <taxon>Myxococcaceae</taxon>
        <taxon>Corallococcus</taxon>
    </lineage>
</organism>
<dbReference type="InterPro" id="IPR051761">
    <property type="entry name" value="MLP-like_ligand-binding"/>
</dbReference>
<keyword evidence="3" id="KW-1185">Reference proteome</keyword>
<sequence length="96" mass="10551">MSDLAGIAEVSSKKEKVEAVEEGSKSLKYSVIEGDLLKYYKDFKGSLSVSSNAQTGSSVKWSCEFQKATEQVPDPVFIKDFAVKTFQDLDAYVLAN</sequence>
<gene>
    <name evidence="2" type="ORF">ASNO1_78200</name>
</gene>
<dbReference type="EMBL" id="BTTX01000057">
    <property type="protein sequence ID" value="GMU11566.1"/>
    <property type="molecule type" value="Genomic_DNA"/>
</dbReference>
<evidence type="ECO:0000313" key="3">
    <source>
        <dbReference type="Proteomes" id="UP001342631"/>
    </source>
</evidence>
<dbReference type="Proteomes" id="UP001342631">
    <property type="component" value="Unassembled WGS sequence"/>
</dbReference>
<protein>
    <recommendedName>
        <fullName evidence="1">Bet v I/Major latex protein domain-containing protein</fullName>
    </recommendedName>
</protein>
<reference evidence="2 3" key="1">
    <citation type="journal article" date="2024" name="Arch. Microbiol.">
        <title>Corallococcus caeni sp. nov., a novel myxobacterium isolated from activated sludge.</title>
        <authorList>
            <person name="Tomita S."/>
            <person name="Nakai R."/>
            <person name="Kuroda K."/>
            <person name="Kurashita H."/>
            <person name="Hatamoto M."/>
            <person name="Yamaguchi T."/>
            <person name="Narihiro T."/>
        </authorList>
    </citation>
    <scope>NUCLEOTIDE SEQUENCE [LARGE SCALE GENOMIC DNA]</scope>
    <source>
        <strain evidence="2 3">NO1</strain>
    </source>
</reference>
<dbReference type="Gene3D" id="3.30.530.20">
    <property type="match status" value="1"/>
</dbReference>
<accession>A0ABQ6R5W7</accession>
<feature type="domain" description="Bet v I/Major latex protein" evidence="1">
    <location>
        <begin position="3"/>
        <end position="96"/>
    </location>
</feature>
<name>A0ABQ6R5W7_9BACT</name>
<dbReference type="PANTHER" id="PTHR31907">
    <property type="entry name" value="MLP-LIKE PROTEIN 423"/>
    <property type="match status" value="1"/>
</dbReference>
<proteinExistence type="predicted"/>
<comment type="caution">
    <text evidence="2">The sequence shown here is derived from an EMBL/GenBank/DDBJ whole genome shotgun (WGS) entry which is preliminary data.</text>
</comment>